<evidence type="ECO:0000256" key="1">
    <source>
        <dbReference type="SAM" id="MobiDB-lite"/>
    </source>
</evidence>
<feature type="compositionally biased region" description="Polar residues" evidence="1">
    <location>
        <begin position="88"/>
        <end position="97"/>
    </location>
</feature>
<feature type="compositionally biased region" description="Polar residues" evidence="1">
    <location>
        <begin position="58"/>
        <end position="72"/>
    </location>
</feature>
<keyword evidence="3" id="KW-1185">Reference proteome</keyword>
<protein>
    <submittedName>
        <fullName evidence="2">Uncharacterized protein</fullName>
    </submittedName>
</protein>
<feature type="compositionally biased region" description="Basic and acidic residues" evidence="1">
    <location>
        <begin position="1"/>
        <end position="34"/>
    </location>
</feature>
<feature type="compositionally biased region" description="Polar residues" evidence="1">
    <location>
        <begin position="138"/>
        <end position="147"/>
    </location>
</feature>
<comment type="caution">
    <text evidence="2">The sequence shown here is derived from an EMBL/GenBank/DDBJ whole genome shotgun (WGS) entry which is preliminary data.</text>
</comment>
<feature type="region of interest" description="Disordered" evidence="1">
    <location>
        <begin position="1"/>
        <end position="120"/>
    </location>
</feature>
<name>A0AAW1IUC5_POPJA</name>
<feature type="region of interest" description="Disordered" evidence="1">
    <location>
        <begin position="138"/>
        <end position="181"/>
    </location>
</feature>
<gene>
    <name evidence="2" type="ORF">QE152_g34172</name>
</gene>
<dbReference type="Proteomes" id="UP001458880">
    <property type="component" value="Unassembled WGS sequence"/>
</dbReference>
<accession>A0AAW1IUC5</accession>
<dbReference type="EMBL" id="JASPKY010000541">
    <property type="protein sequence ID" value="KAK9693476.1"/>
    <property type="molecule type" value="Genomic_DNA"/>
</dbReference>
<proteinExistence type="predicted"/>
<organism evidence="2 3">
    <name type="scientific">Popillia japonica</name>
    <name type="common">Japanese beetle</name>
    <dbReference type="NCBI Taxonomy" id="7064"/>
    <lineage>
        <taxon>Eukaryota</taxon>
        <taxon>Metazoa</taxon>
        <taxon>Ecdysozoa</taxon>
        <taxon>Arthropoda</taxon>
        <taxon>Hexapoda</taxon>
        <taxon>Insecta</taxon>
        <taxon>Pterygota</taxon>
        <taxon>Neoptera</taxon>
        <taxon>Endopterygota</taxon>
        <taxon>Coleoptera</taxon>
        <taxon>Polyphaga</taxon>
        <taxon>Scarabaeiformia</taxon>
        <taxon>Scarabaeidae</taxon>
        <taxon>Rutelinae</taxon>
        <taxon>Popillia</taxon>
    </lineage>
</organism>
<evidence type="ECO:0000313" key="2">
    <source>
        <dbReference type="EMBL" id="KAK9693476.1"/>
    </source>
</evidence>
<sequence length="604" mass="68909">MEKKLQNIAKQDGKHYDEQGLDKGNKTEMEKTALEEAAIFGRRESLKRTPPGVKRFRSSSAPGRNSPETETPTGYERQASTEDDDVLTSPTFGLTTPNKEHTRAKPPREQERPRPDKTMEIGAVGCQILPALQKTITQEQMAEVTTGNERETTPRPRANTFPMEGTQDTGEKPGKRLREDEGDQLQELRKRFDRLVKTVNELVEITEASSKTKTEIKNSVRKLKRHTSDVCKEWQTVDTGGGRAKRDAEVKEMRSVSVQVDLADINKELEEKKRRTLNKIQAAIEGNDTFDKLSEILDEKWPQDIYKITETEGVTEKIGHHGDYAILFDPSKVENNKLTFDKLSEILDEKWPQDIYKITETEGVTEKIGHHGDYAILFDPSKVENNKLIEKLMLKYDGLAEVIAANQGLPDFLIQTSKVRTRTNAYEERSSAVHLLPLEIDMAGVNDMRVVYDNLMHLKENIHLNAYEERSSAVHLLPLEIDMAGVNDMRVVYLEIDMAGVNDMRVVYDNLMHLKENIAMHPAVSINLITCEGLKFSYVRKICEFVFAKVKIKIKMIAQGQRSEPLKRKKKEESVVMVKAEGKSFVDIVKTLKVWRSTWRVLMI</sequence>
<reference evidence="2 3" key="1">
    <citation type="journal article" date="2024" name="BMC Genomics">
        <title>De novo assembly and annotation of Popillia japonica's genome with initial clues to its potential as an invasive pest.</title>
        <authorList>
            <person name="Cucini C."/>
            <person name="Boschi S."/>
            <person name="Funari R."/>
            <person name="Cardaioli E."/>
            <person name="Iannotti N."/>
            <person name="Marturano G."/>
            <person name="Paoli F."/>
            <person name="Bruttini M."/>
            <person name="Carapelli A."/>
            <person name="Frati F."/>
            <person name="Nardi F."/>
        </authorList>
    </citation>
    <scope>NUCLEOTIDE SEQUENCE [LARGE SCALE GENOMIC DNA]</scope>
    <source>
        <strain evidence="2">DMR45628</strain>
    </source>
</reference>
<dbReference type="AlphaFoldDB" id="A0AAW1IUC5"/>
<feature type="compositionally biased region" description="Basic and acidic residues" evidence="1">
    <location>
        <begin position="98"/>
        <end position="119"/>
    </location>
</feature>
<evidence type="ECO:0000313" key="3">
    <source>
        <dbReference type="Proteomes" id="UP001458880"/>
    </source>
</evidence>
<feature type="compositionally biased region" description="Basic and acidic residues" evidence="1">
    <location>
        <begin position="169"/>
        <end position="179"/>
    </location>
</feature>